<proteinExistence type="predicted"/>
<keyword evidence="6" id="KW-0521">NADP</keyword>
<evidence type="ECO:0000256" key="2">
    <source>
        <dbReference type="ARBA" id="ARBA00004524"/>
    </source>
</evidence>
<keyword evidence="5" id="KW-0492">Microsome</keyword>
<keyword evidence="9" id="KW-0472">Membrane</keyword>
<keyword evidence="4" id="KW-0256">Endoplasmic reticulum</keyword>
<keyword evidence="7" id="KW-0560">Oxidoreductase</keyword>
<accession>A0ABY8UDT8</accession>
<evidence type="ECO:0000313" key="11">
    <source>
        <dbReference type="Proteomes" id="UP001244341"/>
    </source>
</evidence>
<evidence type="ECO:0000256" key="1">
    <source>
        <dbReference type="ARBA" id="ARBA00004477"/>
    </source>
</evidence>
<name>A0ABY8UDT8_TETOB</name>
<comment type="subcellular location">
    <subcellularLocation>
        <location evidence="1">Endoplasmic reticulum membrane</location>
        <topology evidence="1">Multi-pass membrane protein</topology>
    </subcellularLocation>
    <subcellularLocation>
        <location evidence="2">Microsome membrane</location>
    </subcellularLocation>
</comment>
<dbReference type="EMBL" id="CP126217">
    <property type="protein sequence ID" value="WIA19529.1"/>
    <property type="molecule type" value="Genomic_DNA"/>
</dbReference>
<evidence type="ECO:0000256" key="6">
    <source>
        <dbReference type="ARBA" id="ARBA00022857"/>
    </source>
</evidence>
<evidence type="ECO:0000256" key="7">
    <source>
        <dbReference type="ARBA" id="ARBA00023002"/>
    </source>
</evidence>
<keyword evidence="9" id="KW-0812">Transmembrane</keyword>
<dbReference type="PANTHER" id="PTHR10556">
    <property type="entry name" value="3-OXO-5-ALPHA-STEROID 4-DEHYDROGENASE"/>
    <property type="match status" value="1"/>
</dbReference>
<evidence type="ECO:0000256" key="3">
    <source>
        <dbReference type="ARBA" id="ARBA00022782"/>
    </source>
</evidence>
<evidence type="ECO:0000313" key="10">
    <source>
        <dbReference type="EMBL" id="WIA19529.1"/>
    </source>
</evidence>
<feature type="transmembrane region" description="Helical" evidence="9">
    <location>
        <begin position="13"/>
        <end position="31"/>
    </location>
</feature>
<protein>
    <recommendedName>
        <fullName evidence="12">Steroid 5-alpha reductase C-terminal domain-containing protein</fullName>
    </recommendedName>
</protein>
<dbReference type="Proteomes" id="UP001244341">
    <property type="component" value="Chromosome 10b"/>
</dbReference>
<keyword evidence="9" id="KW-1133">Transmembrane helix</keyword>
<dbReference type="PANTHER" id="PTHR10556:SF57">
    <property type="entry name" value="3-OXO-5-ALPHA-STEROID 4-DEHYDROGENASE 1"/>
    <property type="match status" value="1"/>
</dbReference>
<keyword evidence="11" id="KW-1185">Reference proteome</keyword>
<evidence type="ECO:0008006" key="12">
    <source>
        <dbReference type="Google" id="ProtNLM"/>
    </source>
</evidence>
<organism evidence="10 11">
    <name type="scientific">Tetradesmus obliquus</name>
    <name type="common">Green alga</name>
    <name type="synonym">Acutodesmus obliquus</name>
    <dbReference type="NCBI Taxonomy" id="3088"/>
    <lineage>
        <taxon>Eukaryota</taxon>
        <taxon>Viridiplantae</taxon>
        <taxon>Chlorophyta</taxon>
        <taxon>core chlorophytes</taxon>
        <taxon>Chlorophyceae</taxon>
        <taxon>CS clade</taxon>
        <taxon>Sphaeropleales</taxon>
        <taxon>Scenedesmaceae</taxon>
        <taxon>Tetradesmus</taxon>
    </lineage>
</organism>
<evidence type="ECO:0000256" key="8">
    <source>
        <dbReference type="ARBA" id="ARBA00023098"/>
    </source>
</evidence>
<evidence type="ECO:0000256" key="5">
    <source>
        <dbReference type="ARBA" id="ARBA00022848"/>
    </source>
</evidence>
<keyword evidence="3" id="KW-0221">Differentiation</keyword>
<evidence type="ECO:0000256" key="4">
    <source>
        <dbReference type="ARBA" id="ARBA00022824"/>
    </source>
</evidence>
<dbReference type="InterPro" id="IPR039357">
    <property type="entry name" value="SRD5A/TECR"/>
</dbReference>
<feature type="transmembrane region" description="Helical" evidence="9">
    <location>
        <begin position="119"/>
        <end position="137"/>
    </location>
</feature>
<evidence type="ECO:0000256" key="9">
    <source>
        <dbReference type="SAM" id="Phobius"/>
    </source>
</evidence>
<reference evidence="10 11" key="1">
    <citation type="submission" date="2023-05" db="EMBL/GenBank/DDBJ databases">
        <title>A 100% complete, gapless, phased diploid assembly of the Scenedesmus obliquus UTEX 3031 genome.</title>
        <authorList>
            <person name="Biondi T.C."/>
            <person name="Hanschen E.R."/>
            <person name="Kwon T."/>
            <person name="Eng W."/>
            <person name="Kruse C.P.S."/>
            <person name="Koehler S.I."/>
            <person name="Kunde Y."/>
            <person name="Gleasner C.D."/>
            <person name="You Mak K.T."/>
            <person name="Polle J."/>
            <person name="Hovde B.T."/>
            <person name="Starkenburg S.R."/>
        </authorList>
    </citation>
    <scope>NUCLEOTIDE SEQUENCE [LARGE SCALE GENOMIC DNA]</scope>
    <source>
        <strain evidence="10 11">DOE0152z</strain>
    </source>
</reference>
<gene>
    <name evidence="10" type="ORF">OEZ85_004138</name>
</gene>
<keyword evidence="8" id="KW-0443">Lipid metabolism</keyword>
<sequence>MEWLEDTEALHELLCWGLIAFGVASGILLLCSDLRAPYGRWFSSQQQAWWWGSASLPARAAWMTQELPALLVPLYMAASHSQQLQLQPDPRTCIAAAFLLHYTNRSLIYPLRLRGGKRTALTVWAMAALFCCCNGFLQASMNIQQQAAAASALSEAWVQWAADVL</sequence>